<gene>
    <name evidence="1" type="ORF">M9H77_29743</name>
</gene>
<evidence type="ECO:0000313" key="2">
    <source>
        <dbReference type="Proteomes" id="UP001060085"/>
    </source>
</evidence>
<dbReference type="Proteomes" id="UP001060085">
    <property type="component" value="Linkage Group LG07"/>
</dbReference>
<protein>
    <submittedName>
        <fullName evidence="1">Uncharacterized protein</fullName>
    </submittedName>
</protein>
<reference evidence="2" key="1">
    <citation type="journal article" date="2023" name="Nat. Plants">
        <title>Single-cell RNA sequencing provides a high-resolution roadmap for understanding the multicellular compartmentation of specialized metabolism.</title>
        <authorList>
            <person name="Sun S."/>
            <person name="Shen X."/>
            <person name="Li Y."/>
            <person name="Li Y."/>
            <person name="Wang S."/>
            <person name="Li R."/>
            <person name="Zhang H."/>
            <person name="Shen G."/>
            <person name="Guo B."/>
            <person name="Wei J."/>
            <person name="Xu J."/>
            <person name="St-Pierre B."/>
            <person name="Chen S."/>
            <person name="Sun C."/>
        </authorList>
    </citation>
    <scope>NUCLEOTIDE SEQUENCE [LARGE SCALE GENOMIC DNA]</scope>
</reference>
<dbReference type="EMBL" id="CM044707">
    <property type="protein sequence ID" value="KAI5652556.1"/>
    <property type="molecule type" value="Genomic_DNA"/>
</dbReference>
<organism evidence="1 2">
    <name type="scientific">Catharanthus roseus</name>
    <name type="common">Madagascar periwinkle</name>
    <name type="synonym">Vinca rosea</name>
    <dbReference type="NCBI Taxonomy" id="4058"/>
    <lineage>
        <taxon>Eukaryota</taxon>
        <taxon>Viridiplantae</taxon>
        <taxon>Streptophyta</taxon>
        <taxon>Embryophyta</taxon>
        <taxon>Tracheophyta</taxon>
        <taxon>Spermatophyta</taxon>
        <taxon>Magnoliopsida</taxon>
        <taxon>eudicotyledons</taxon>
        <taxon>Gunneridae</taxon>
        <taxon>Pentapetalae</taxon>
        <taxon>asterids</taxon>
        <taxon>lamiids</taxon>
        <taxon>Gentianales</taxon>
        <taxon>Apocynaceae</taxon>
        <taxon>Rauvolfioideae</taxon>
        <taxon>Vinceae</taxon>
        <taxon>Catharanthinae</taxon>
        <taxon>Catharanthus</taxon>
    </lineage>
</organism>
<name>A0ACB9ZVN1_CATRO</name>
<keyword evidence="2" id="KW-1185">Reference proteome</keyword>
<proteinExistence type="predicted"/>
<sequence length="112" mass="12808">MTFPELLSLLQLLLSCFAQSTNSFLELKILSVVNKCPISIYSSGSKNSSNEHFRLDGQKFWATFAHLDESFVQRTFIQMGESGLEFLPIWAKVLLKLKKKNDFLTSKPTFLQ</sequence>
<evidence type="ECO:0000313" key="1">
    <source>
        <dbReference type="EMBL" id="KAI5652556.1"/>
    </source>
</evidence>
<comment type="caution">
    <text evidence="1">The sequence shown here is derived from an EMBL/GenBank/DDBJ whole genome shotgun (WGS) entry which is preliminary data.</text>
</comment>
<accession>A0ACB9ZVN1</accession>